<feature type="region of interest" description="Disordered" evidence="1">
    <location>
        <begin position="74"/>
        <end position="104"/>
    </location>
</feature>
<keyword evidence="2" id="KW-0472">Membrane</keyword>
<keyword evidence="4" id="KW-1185">Reference proteome</keyword>
<dbReference type="Proteomes" id="UP000442707">
    <property type="component" value="Unassembled WGS sequence"/>
</dbReference>
<evidence type="ECO:0008006" key="5">
    <source>
        <dbReference type="Google" id="ProtNLM"/>
    </source>
</evidence>
<keyword evidence="2" id="KW-0812">Transmembrane</keyword>
<keyword evidence="2" id="KW-1133">Transmembrane helix</keyword>
<organism evidence="3 4">
    <name type="scientific">Streptomyces luteolifulvus</name>
    <dbReference type="NCBI Taxonomy" id="2615112"/>
    <lineage>
        <taxon>Bacteria</taxon>
        <taxon>Bacillati</taxon>
        <taxon>Actinomycetota</taxon>
        <taxon>Actinomycetes</taxon>
        <taxon>Kitasatosporales</taxon>
        <taxon>Streptomycetaceae</taxon>
        <taxon>Streptomyces</taxon>
    </lineage>
</organism>
<dbReference type="EMBL" id="VZRB01000071">
    <property type="protein sequence ID" value="KAB1139164.1"/>
    <property type="molecule type" value="Genomic_DNA"/>
</dbReference>
<name>A0A6H9UNK0_9ACTN</name>
<comment type="caution">
    <text evidence="3">The sequence shown here is derived from an EMBL/GenBank/DDBJ whole genome shotgun (WGS) entry which is preliminary data.</text>
</comment>
<proteinExistence type="predicted"/>
<protein>
    <recommendedName>
        <fullName evidence="5">Mercury transporter</fullName>
    </recommendedName>
</protein>
<evidence type="ECO:0000256" key="1">
    <source>
        <dbReference type="SAM" id="MobiDB-lite"/>
    </source>
</evidence>
<reference evidence="3 4" key="1">
    <citation type="submission" date="2019-09" db="EMBL/GenBank/DDBJ databases">
        <title>Screening of Novel Bioactive Compounds from Soil-Associated.</title>
        <authorList>
            <person name="Zhao S."/>
        </authorList>
    </citation>
    <scope>NUCLEOTIDE SEQUENCE [LARGE SCALE GENOMIC DNA]</scope>
    <source>
        <strain evidence="3 4">HIT-DPA4</strain>
    </source>
</reference>
<evidence type="ECO:0000313" key="4">
    <source>
        <dbReference type="Proteomes" id="UP000442707"/>
    </source>
</evidence>
<feature type="transmembrane region" description="Helical" evidence="2">
    <location>
        <begin position="12"/>
        <end position="38"/>
    </location>
</feature>
<evidence type="ECO:0000313" key="3">
    <source>
        <dbReference type="EMBL" id="KAB1139164.1"/>
    </source>
</evidence>
<evidence type="ECO:0000256" key="2">
    <source>
        <dbReference type="SAM" id="Phobius"/>
    </source>
</evidence>
<sequence length="104" mass="10063">MPASGERSGLGGVAAVVGAGLLMVVCCAGPLLLAGGALGAVGGILASGWLITVGAVILLAGTGYALRCRVRRRRGAGPDDCCPTVPAPPAPQAGETPDRDDAGK</sequence>
<accession>A0A6H9UNK0</accession>
<gene>
    <name evidence="3" type="ORF">F7R91_40955</name>
</gene>
<feature type="transmembrane region" description="Helical" evidence="2">
    <location>
        <begin position="44"/>
        <end position="66"/>
    </location>
</feature>
<dbReference type="AlphaFoldDB" id="A0A6H9UNK0"/>